<dbReference type="InterPro" id="IPR035992">
    <property type="entry name" value="Ricin_B-like_lectins"/>
</dbReference>
<name>A0A0C3A6B3_9AGAM</name>
<dbReference type="STRING" id="1036808.A0A0C3A6B3"/>
<organism evidence="1 2">
    <name type="scientific">Scleroderma citrinum Foug A</name>
    <dbReference type="NCBI Taxonomy" id="1036808"/>
    <lineage>
        <taxon>Eukaryota</taxon>
        <taxon>Fungi</taxon>
        <taxon>Dikarya</taxon>
        <taxon>Basidiomycota</taxon>
        <taxon>Agaricomycotina</taxon>
        <taxon>Agaricomycetes</taxon>
        <taxon>Agaricomycetidae</taxon>
        <taxon>Boletales</taxon>
        <taxon>Sclerodermatineae</taxon>
        <taxon>Sclerodermataceae</taxon>
        <taxon>Scleroderma</taxon>
    </lineage>
</organism>
<dbReference type="EMBL" id="KN822064">
    <property type="protein sequence ID" value="KIM60292.1"/>
    <property type="molecule type" value="Genomic_DNA"/>
</dbReference>
<dbReference type="SUPFAM" id="SSF50370">
    <property type="entry name" value="Ricin B-like lectins"/>
    <property type="match status" value="1"/>
</dbReference>
<dbReference type="Gene3D" id="2.80.10.50">
    <property type="match status" value="1"/>
</dbReference>
<feature type="non-terminal residue" evidence="1">
    <location>
        <position position="158"/>
    </location>
</feature>
<proteinExistence type="predicted"/>
<sequence length="158" mass="17820">MPISRGTYTFINRQSGTAMEMGTTDHSVIGMPPKEIETQKWDISPLGAGHSIKNLKTGKYLSVKSLSKEAHVVASDYPVAWFIREVRVAEENTTFCEIRWPMTEIMLELSHHGSSSPKTKIILSEGQVSPDQHRCRYWKANRTRQPSFYQSSSSASNT</sequence>
<dbReference type="AlphaFoldDB" id="A0A0C3A6B3"/>
<dbReference type="HOGENOM" id="CLU_124564_0_0_1"/>
<evidence type="ECO:0000313" key="2">
    <source>
        <dbReference type="Proteomes" id="UP000053989"/>
    </source>
</evidence>
<accession>A0A0C3A6B3</accession>
<dbReference type="Proteomes" id="UP000053989">
    <property type="component" value="Unassembled WGS sequence"/>
</dbReference>
<keyword evidence="2" id="KW-1185">Reference proteome</keyword>
<dbReference type="InParanoid" id="A0A0C3A6B3"/>
<protein>
    <submittedName>
        <fullName evidence="1">Carbohydrate-binding module family 13 protein</fullName>
    </submittedName>
</protein>
<reference evidence="1 2" key="1">
    <citation type="submission" date="2014-04" db="EMBL/GenBank/DDBJ databases">
        <authorList>
            <consortium name="DOE Joint Genome Institute"/>
            <person name="Kuo A."/>
            <person name="Kohler A."/>
            <person name="Nagy L.G."/>
            <person name="Floudas D."/>
            <person name="Copeland A."/>
            <person name="Barry K.W."/>
            <person name="Cichocki N."/>
            <person name="Veneault-Fourrey C."/>
            <person name="LaButti K."/>
            <person name="Lindquist E.A."/>
            <person name="Lipzen A."/>
            <person name="Lundell T."/>
            <person name="Morin E."/>
            <person name="Murat C."/>
            <person name="Sun H."/>
            <person name="Tunlid A."/>
            <person name="Henrissat B."/>
            <person name="Grigoriev I.V."/>
            <person name="Hibbett D.S."/>
            <person name="Martin F."/>
            <person name="Nordberg H.P."/>
            <person name="Cantor M.N."/>
            <person name="Hua S.X."/>
        </authorList>
    </citation>
    <scope>NUCLEOTIDE SEQUENCE [LARGE SCALE GENOMIC DNA]</scope>
    <source>
        <strain evidence="1 2">Foug A</strain>
    </source>
</reference>
<gene>
    <name evidence="1" type="ORF">SCLCIDRAFT_40131</name>
</gene>
<dbReference type="OrthoDB" id="3228793at2759"/>
<dbReference type="CDD" id="cd23422">
    <property type="entry name" value="beta-trefoil_Ricin_MPL_CNL"/>
    <property type="match status" value="1"/>
</dbReference>
<evidence type="ECO:0000313" key="1">
    <source>
        <dbReference type="EMBL" id="KIM60292.1"/>
    </source>
</evidence>
<reference evidence="2" key="2">
    <citation type="submission" date="2015-01" db="EMBL/GenBank/DDBJ databases">
        <title>Evolutionary Origins and Diversification of the Mycorrhizal Mutualists.</title>
        <authorList>
            <consortium name="DOE Joint Genome Institute"/>
            <consortium name="Mycorrhizal Genomics Consortium"/>
            <person name="Kohler A."/>
            <person name="Kuo A."/>
            <person name="Nagy L.G."/>
            <person name="Floudas D."/>
            <person name="Copeland A."/>
            <person name="Barry K.W."/>
            <person name="Cichocki N."/>
            <person name="Veneault-Fourrey C."/>
            <person name="LaButti K."/>
            <person name="Lindquist E.A."/>
            <person name="Lipzen A."/>
            <person name="Lundell T."/>
            <person name="Morin E."/>
            <person name="Murat C."/>
            <person name="Riley R."/>
            <person name="Ohm R."/>
            <person name="Sun H."/>
            <person name="Tunlid A."/>
            <person name="Henrissat B."/>
            <person name="Grigoriev I.V."/>
            <person name="Hibbett D.S."/>
            <person name="Martin F."/>
        </authorList>
    </citation>
    <scope>NUCLEOTIDE SEQUENCE [LARGE SCALE GENOMIC DNA]</scope>
    <source>
        <strain evidence="2">Foug A</strain>
    </source>
</reference>